<gene>
    <name evidence="2" type="ORF">An11g04070</name>
</gene>
<name>A0AAJ8BY77_ASPNG</name>
<evidence type="ECO:0000313" key="2">
    <source>
        <dbReference type="RefSeq" id="XP_059605489.1"/>
    </source>
</evidence>
<reference evidence="2" key="2">
    <citation type="submission" date="2025-08" db="UniProtKB">
        <authorList>
            <consortium name="RefSeq"/>
        </authorList>
    </citation>
    <scope>IDENTIFICATION</scope>
</reference>
<dbReference type="VEuPathDB" id="FungiDB:An11g04070"/>
<proteinExistence type="predicted"/>
<accession>A0AAJ8BY77</accession>
<dbReference type="InterPro" id="IPR000719">
    <property type="entry name" value="Prot_kinase_dom"/>
</dbReference>
<evidence type="ECO:0000259" key="1">
    <source>
        <dbReference type="PROSITE" id="PS50011"/>
    </source>
</evidence>
<organism evidence="2">
    <name type="scientific">Aspergillus niger</name>
    <dbReference type="NCBI Taxonomy" id="5061"/>
    <lineage>
        <taxon>Eukaryota</taxon>
        <taxon>Fungi</taxon>
        <taxon>Dikarya</taxon>
        <taxon>Ascomycota</taxon>
        <taxon>Pezizomycotina</taxon>
        <taxon>Eurotiomycetes</taxon>
        <taxon>Eurotiomycetidae</taxon>
        <taxon>Eurotiales</taxon>
        <taxon>Aspergillaceae</taxon>
        <taxon>Aspergillus</taxon>
        <taxon>Aspergillus subgen. Circumdati</taxon>
    </lineage>
</organism>
<dbReference type="SUPFAM" id="SSF56112">
    <property type="entry name" value="Protein kinase-like (PK-like)"/>
    <property type="match status" value="1"/>
</dbReference>
<dbReference type="Gene3D" id="1.10.510.10">
    <property type="entry name" value="Transferase(Phosphotransferase) domain 1"/>
    <property type="match status" value="1"/>
</dbReference>
<protein>
    <recommendedName>
        <fullName evidence="1">Protein kinase domain-containing protein</fullName>
    </recommendedName>
</protein>
<dbReference type="RefSeq" id="XP_059605489.1">
    <property type="nucleotide sequence ID" value="XM_059750203.1"/>
</dbReference>
<feature type="domain" description="Protein kinase" evidence="1">
    <location>
        <begin position="1"/>
        <end position="164"/>
    </location>
</feature>
<sequence length="164" mass="18596">MVRLWSLRKDESGRSVLLYRVCREVSATSFSSQSGIRRVPTWGWNFLVWKVLNVGLKIYRVTRQTLQELLYFHKDLNIIHDNLKCSEVIITLDGDVKIGNSPSDVQNVCEIARLLRERDDSVCGPVRLLAQGLIGVLLTTAAETHLDVWPVPTSHSIAQQKKAQ</sequence>
<reference evidence="2" key="1">
    <citation type="submission" date="2025-02" db="EMBL/GenBank/DDBJ databases">
        <authorList>
            <consortium name="NCBI Genome Project"/>
        </authorList>
    </citation>
    <scope>NUCLEOTIDE SEQUENCE</scope>
</reference>
<dbReference type="KEGG" id="ang:An11g04070"/>
<dbReference type="InterPro" id="IPR011009">
    <property type="entry name" value="Kinase-like_dom_sf"/>
</dbReference>
<dbReference type="AlphaFoldDB" id="A0AAJ8BY77"/>
<dbReference type="PROSITE" id="PS50011">
    <property type="entry name" value="PROTEIN_KINASE_DOM"/>
    <property type="match status" value="1"/>
</dbReference>
<dbReference type="GeneID" id="84592258"/>